<evidence type="ECO:0000256" key="11">
    <source>
        <dbReference type="ARBA" id="ARBA00023180"/>
    </source>
</evidence>
<keyword evidence="3 13" id="KW-0812">Transmembrane</keyword>
<dbReference type="Gene3D" id="4.10.900.10">
    <property type="entry name" value="TCF3-CBD (Catenin binding domain)"/>
    <property type="match status" value="1"/>
</dbReference>
<dbReference type="SMART" id="SM00112">
    <property type="entry name" value="CA"/>
    <property type="match status" value="4"/>
</dbReference>
<evidence type="ECO:0000256" key="1">
    <source>
        <dbReference type="ARBA" id="ARBA00004568"/>
    </source>
</evidence>
<keyword evidence="6 12" id="KW-0106">Calcium</keyword>
<evidence type="ECO:0000256" key="6">
    <source>
        <dbReference type="ARBA" id="ARBA00022837"/>
    </source>
</evidence>
<dbReference type="FunFam" id="2.60.40.60:FF:000074">
    <property type="entry name" value="Desmoglein 4"/>
    <property type="match status" value="1"/>
</dbReference>
<dbReference type="InterPro" id="IPR000233">
    <property type="entry name" value="Cadherin_Y-type_LIR"/>
</dbReference>
<dbReference type="GO" id="GO:0055113">
    <property type="term" value="P:epiboly involved in gastrulation with mouth forming second"/>
    <property type="evidence" value="ECO:0007669"/>
    <property type="project" value="UniProtKB-ARBA"/>
</dbReference>
<dbReference type="PRINTS" id="PR00205">
    <property type="entry name" value="CADHERIN"/>
</dbReference>
<feature type="domain" description="Cadherin" evidence="18">
    <location>
        <begin position="62"/>
        <end position="143"/>
    </location>
</feature>
<evidence type="ECO:0000256" key="13">
    <source>
        <dbReference type="RuleBase" id="RU003318"/>
    </source>
</evidence>
<keyword evidence="2" id="KW-1003">Cell membrane</keyword>
<dbReference type="FunFam" id="2.60.40.60:FF:000068">
    <property type="entry name" value="Desmoglein 1"/>
    <property type="match status" value="1"/>
</dbReference>
<feature type="region of interest" description="Disordered" evidence="15">
    <location>
        <begin position="349"/>
        <end position="387"/>
    </location>
</feature>
<comment type="function">
    <text evidence="14">A component of desmosome cell-cell junctions which are required for positive regulation of cellular adhesion. Involved in the interaction of plaque proteins and intermediate filaments mediating cell-cell adhesion.</text>
</comment>
<dbReference type="Pfam" id="PF01049">
    <property type="entry name" value="CADH_Y-type_LIR"/>
    <property type="match status" value="1"/>
</dbReference>
<dbReference type="GO" id="GO:0045216">
    <property type="term" value="P:cell-cell junction organization"/>
    <property type="evidence" value="ECO:0007669"/>
    <property type="project" value="UniProtKB-ARBA"/>
</dbReference>
<keyword evidence="11" id="KW-0325">Glycoprotein</keyword>
<evidence type="ECO:0000256" key="2">
    <source>
        <dbReference type="ARBA" id="ARBA00022475"/>
    </source>
</evidence>
<proteinExistence type="predicted"/>
<dbReference type="Proteomes" id="UP000694427">
    <property type="component" value="Unplaced"/>
</dbReference>
<dbReference type="FunFam" id="2.60.40.60:FF:000011">
    <property type="entry name" value="Cadherin 1"/>
    <property type="match status" value="1"/>
</dbReference>
<evidence type="ECO:0000256" key="8">
    <source>
        <dbReference type="ARBA" id="ARBA00022949"/>
    </source>
</evidence>
<dbReference type="InterPro" id="IPR009122">
    <property type="entry name" value="Desmosomal_cadherin"/>
</dbReference>
<evidence type="ECO:0000256" key="17">
    <source>
        <dbReference type="SAM" id="SignalP"/>
    </source>
</evidence>
<evidence type="ECO:0000256" key="14">
    <source>
        <dbReference type="RuleBase" id="RU004358"/>
    </source>
</evidence>
<evidence type="ECO:0000256" key="3">
    <source>
        <dbReference type="ARBA" id="ARBA00022692"/>
    </source>
</evidence>
<dbReference type="Gene3D" id="2.60.40.60">
    <property type="entry name" value="Cadherins"/>
    <property type="match status" value="5"/>
</dbReference>
<evidence type="ECO:0000256" key="12">
    <source>
        <dbReference type="PROSITE-ProRule" id="PRU00043"/>
    </source>
</evidence>
<feature type="domain" description="Cadherin" evidence="18">
    <location>
        <begin position="256"/>
        <end position="410"/>
    </location>
</feature>
<evidence type="ECO:0000256" key="16">
    <source>
        <dbReference type="SAM" id="Phobius"/>
    </source>
</evidence>
<keyword evidence="9 16" id="KW-1133">Transmembrane helix</keyword>
<accession>A0A8C1P8S3</accession>
<keyword evidence="10 16" id="KW-0472">Membrane</keyword>
<dbReference type="FunFam" id="2.60.40.60:FF:000031">
    <property type="entry name" value="Cadherin 3"/>
    <property type="match status" value="1"/>
</dbReference>
<dbReference type="InterPro" id="IPR027397">
    <property type="entry name" value="Catenin-bd_sf"/>
</dbReference>
<evidence type="ECO:0000256" key="15">
    <source>
        <dbReference type="SAM" id="MobiDB-lite"/>
    </source>
</evidence>
<feature type="domain" description="Cadherin" evidence="18">
    <location>
        <begin position="143"/>
        <end position="255"/>
    </location>
</feature>
<reference evidence="19" key="1">
    <citation type="submission" date="2025-08" db="UniProtKB">
        <authorList>
            <consortium name="Ensembl"/>
        </authorList>
    </citation>
    <scope>IDENTIFICATION</scope>
</reference>
<dbReference type="Pfam" id="PF00028">
    <property type="entry name" value="Cadherin"/>
    <property type="match status" value="3"/>
</dbReference>
<evidence type="ECO:0000256" key="7">
    <source>
        <dbReference type="ARBA" id="ARBA00022889"/>
    </source>
</evidence>
<evidence type="ECO:0000256" key="4">
    <source>
        <dbReference type="ARBA" id="ARBA00022723"/>
    </source>
</evidence>
<dbReference type="CDD" id="cd11304">
    <property type="entry name" value="Cadherin_repeat"/>
    <property type="match status" value="4"/>
</dbReference>
<dbReference type="PROSITE" id="PS00232">
    <property type="entry name" value="CADHERIN_1"/>
    <property type="match status" value="2"/>
</dbReference>
<keyword evidence="8" id="KW-0965">Cell junction</keyword>
<evidence type="ECO:0000313" key="19">
    <source>
        <dbReference type="Ensembl" id="ENSCCRP00010101689.1"/>
    </source>
</evidence>
<dbReference type="InterPro" id="IPR015919">
    <property type="entry name" value="Cadherin-like_sf"/>
</dbReference>
<keyword evidence="7 13" id="KW-0130">Cell adhesion</keyword>
<name>A0A8C1P8S3_CYPCA</name>
<dbReference type="PROSITE" id="PS50268">
    <property type="entry name" value="CADHERIN_2"/>
    <property type="match status" value="4"/>
</dbReference>
<dbReference type="FunFam" id="2.60.40.60:FF:000083">
    <property type="entry name" value="Desmoglein 1"/>
    <property type="match status" value="1"/>
</dbReference>
<feature type="domain" description="Cadherin" evidence="18">
    <location>
        <begin position="411"/>
        <end position="521"/>
    </location>
</feature>
<dbReference type="Ensembl" id="ENSCCRT00010112955.1">
    <property type="protein sequence ID" value="ENSCCRP00010101689.1"/>
    <property type="gene ID" value="ENSCCRG00010044751.1"/>
</dbReference>
<dbReference type="InterPro" id="IPR020894">
    <property type="entry name" value="Cadherin_CS"/>
</dbReference>
<organism evidence="19 20">
    <name type="scientific">Cyprinus carpio</name>
    <name type="common">Common carp</name>
    <dbReference type="NCBI Taxonomy" id="7962"/>
    <lineage>
        <taxon>Eukaryota</taxon>
        <taxon>Metazoa</taxon>
        <taxon>Chordata</taxon>
        <taxon>Craniata</taxon>
        <taxon>Vertebrata</taxon>
        <taxon>Euteleostomi</taxon>
        <taxon>Actinopterygii</taxon>
        <taxon>Neopterygii</taxon>
        <taxon>Teleostei</taxon>
        <taxon>Ostariophysi</taxon>
        <taxon>Cypriniformes</taxon>
        <taxon>Cyprinidae</taxon>
        <taxon>Cyprininae</taxon>
        <taxon>Cyprinus</taxon>
    </lineage>
</organism>
<reference evidence="19" key="2">
    <citation type="submission" date="2025-09" db="UniProtKB">
        <authorList>
            <consortium name="Ensembl"/>
        </authorList>
    </citation>
    <scope>IDENTIFICATION</scope>
</reference>
<keyword evidence="17" id="KW-0732">Signal</keyword>
<comment type="subcellular location">
    <subcellularLocation>
        <location evidence="1">Cell junction</location>
        <location evidence="1">Desmosome</location>
    </subcellularLocation>
    <subcellularLocation>
        <location evidence="13">Cell membrane</location>
        <topology evidence="13">Single-pass type I membrane protein</topology>
    </subcellularLocation>
</comment>
<dbReference type="PANTHER" id="PTHR24025:SF29">
    <property type="entry name" value="DESMOGLEIN-2-LIKE-RELATED"/>
    <property type="match status" value="1"/>
</dbReference>
<dbReference type="AlphaFoldDB" id="A0A8C1P8S3"/>
<dbReference type="PRINTS" id="PR01818">
    <property type="entry name" value="DESMOCADHERN"/>
</dbReference>
<dbReference type="GO" id="GO:0007156">
    <property type="term" value="P:homophilic cell adhesion via plasma membrane adhesion molecules"/>
    <property type="evidence" value="ECO:0007669"/>
    <property type="project" value="InterPro"/>
</dbReference>
<evidence type="ECO:0000313" key="20">
    <source>
        <dbReference type="Proteomes" id="UP000694427"/>
    </source>
</evidence>
<feature type="signal peptide" evidence="17">
    <location>
        <begin position="1"/>
        <end position="21"/>
    </location>
</feature>
<evidence type="ECO:0000256" key="9">
    <source>
        <dbReference type="ARBA" id="ARBA00022989"/>
    </source>
</evidence>
<feature type="transmembrane region" description="Helical" evidence="16">
    <location>
        <begin position="634"/>
        <end position="657"/>
    </location>
</feature>
<keyword evidence="4" id="KW-0479">Metal-binding</keyword>
<keyword evidence="20" id="KW-1185">Reference proteome</keyword>
<dbReference type="SUPFAM" id="SSF49313">
    <property type="entry name" value="Cadherin-like"/>
    <property type="match status" value="5"/>
</dbReference>
<protein>
    <submittedName>
        <fullName evidence="19">Desmoglein 2</fullName>
    </submittedName>
</protein>
<keyword evidence="5" id="KW-0677">Repeat</keyword>
<dbReference type="GO" id="GO:0030057">
    <property type="term" value="C:desmosome"/>
    <property type="evidence" value="ECO:0007669"/>
    <property type="project" value="UniProtKB-SubCell"/>
</dbReference>
<evidence type="ECO:0000256" key="5">
    <source>
        <dbReference type="ARBA" id="ARBA00022737"/>
    </source>
</evidence>
<dbReference type="GO" id="GO:0005886">
    <property type="term" value="C:plasma membrane"/>
    <property type="evidence" value="ECO:0007669"/>
    <property type="project" value="UniProtKB-SubCell"/>
</dbReference>
<dbReference type="InterPro" id="IPR050971">
    <property type="entry name" value="Cadherin-domain_protein"/>
</dbReference>
<sequence length="1159" mass="124966">MFPHSLLVPALLLFLTVQILSTGDCWTGSQKQRHKREWVVPAKQLTENVDYSHSPKFTKIRSDIDEFVKLRYTIRGPGVNQPPVGYFILDNQEWVCITRPLDREERQHYTLIATAWYPNNSIAEDNIKINIVVVDQNDNPPVFTKPERIGIYEGSPVGTFVTQVVATDADEPNTDHTKIAYSLIKQEPNNDKLFFDIHKDNGTISVNNPSLDREEHKSFVLTVQAADMYGSPKGNSATATVFIDILDVNDNIPTLEKDEFSASIDENEAPVEVMRIQALDNDEERTDNWLAEFKIVSGNEDGRFSIQTDPKTNMGVLYLNKPVDFESGSDMNLNLVVANKAHPGAPLESGAGASGAGGGAGASGAGGGAGASGTGGGAGASGAAGGGSVLKQKTYPVRISVKNKPEGPKFKPKIKPISVSENTKNSVPRVIDTYTAIEEDTGKTAEKVKYAKAYDPDNWISIDTDTAEIKLNKVPDRESPFVVNGTYYAKILCITDELHSQTSTGTIALQVEDLNDNCPKLLNNVQTVCHDTRVVNVTAEDEDSDPNGAPLEFSLIQEKTRGRWNLQRINDVSVSMLAEDDLWPGFYEVTMEIRDKQGLACPDEQVLRLEVCTCSEGTFCASKLAAVRTTSASLGAAGIGLLLLGFLCIILALAAIIKCECGNAGKHFTDMPFETKHNLMPCSAEGKGIAGDVLRMSIPAKLYNKVTNSNQAVCNSSKMVGMMQESAFGGFYSDIDGENSVRWQEGQVSLDAFLKEYYTQKSSYILDNDSPIKGLQHYGYEGEGSVTGSIESCSFIESNDDLEFLNNLGPKFNTLAKVCGFRQTDPNVVVNTVETTPNADASSSHMTNIIQPSPEEIPVKSPLVQPAPSKEVVIQEPMYYGFNQPMARNVVLSEDGLGQGVYIINGAPEAERILTQGNGHTLAHLGSGQQAVLANNIIGDSVLYSQIGPQSPVMITEGLGTFNPAVVQTLSPTQNLVMMPQQQLDGIGSLQMVRVPVESVVSGENGQGRVTLMDGSVNGGKVFVGGLGPSHRPMSPQLLYQVGSQELVAGPGQFPVSMSTGAPNLVRLTQVANGHLPSVQNIVSGEGGQSRPLVSGPTILEGPSQLPLAMSPGVLSPFELPQVANRQLFRSTVSRVLTSMAMMPKSKGLATNGQLDVEQ</sequence>
<feature type="compositionally biased region" description="Gly residues" evidence="15">
    <location>
        <begin position="352"/>
        <end position="387"/>
    </location>
</feature>
<evidence type="ECO:0000256" key="10">
    <source>
        <dbReference type="ARBA" id="ARBA00023136"/>
    </source>
</evidence>
<evidence type="ECO:0000259" key="18">
    <source>
        <dbReference type="PROSITE" id="PS50268"/>
    </source>
</evidence>
<dbReference type="GO" id="GO:0005509">
    <property type="term" value="F:calcium ion binding"/>
    <property type="evidence" value="ECO:0007669"/>
    <property type="project" value="UniProtKB-UniRule"/>
</dbReference>
<dbReference type="InterPro" id="IPR002126">
    <property type="entry name" value="Cadherin-like_dom"/>
</dbReference>
<dbReference type="PANTHER" id="PTHR24025">
    <property type="entry name" value="DESMOGLEIN FAMILY MEMBER"/>
    <property type="match status" value="1"/>
</dbReference>
<feature type="chain" id="PRO_5034226635" evidence="17">
    <location>
        <begin position="22"/>
        <end position="1159"/>
    </location>
</feature>